<keyword evidence="2" id="KW-0808">Transferase</keyword>
<feature type="signal peptide" evidence="1">
    <location>
        <begin position="1"/>
        <end position="22"/>
    </location>
</feature>
<name>A0A395JK85_9GAMM</name>
<evidence type="ECO:0000313" key="3">
    <source>
        <dbReference type="Proteomes" id="UP000253083"/>
    </source>
</evidence>
<protein>
    <submittedName>
        <fullName evidence="2">Putative methyltransferase</fullName>
    </submittedName>
</protein>
<dbReference type="OrthoDB" id="9801692at2"/>
<dbReference type="Proteomes" id="UP000253083">
    <property type="component" value="Unassembled WGS sequence"/>
</dbReference>
<dbReference type="Gene3D" id="3.40.50.150">
    <property type="entry name" value="Vaccinia Virus protein VP39"/>
    <property type="match status" value="1"/>
</dbReference>
<dbReference type="GO" id="GO:0008168">
    <property type="term" value="F:methyltransferase activity"/>
    <property type="evidence" value="ECO:0007669"/>
    <property type="project" value="UniProtKB-KW"/>
</dbReference>
<keyword evidence="2" id="KW-0489">Methyltransferase</keyword>
<proteinExistence type="predicted"/>
<keyword evidence="1" id="KW-0732">Signal</keyword>
<dbReference type="PIRSF" id="PIRSF031679">
    <property type="entry name" value="Mtase_Alr7345_prd"/>
    <property type="match status" value="1"/>
</dbReference>
<comment type="caution">
    <text evidence="2">The sequence shown here is derived from an EMBL/GenBank/DDBJ whole genome shotgun (WGS) entry which is preliminary data.</text>
</comment>
<dbReference type="AlphaFoldDB" id="A0A395JK85"/>
<accession>A0A395JK85</accession>
<keyword evidence="3" id="KW-1185">Reference proteome</keyword>
<dbReference type="EMBL" id="QNRT01000002">
    <property type="protein sequence ID" value="RBP51142.1"/>
    <property type="molecule type" value="Genomic_DNA"/>
</dbReference>
<dbReference type="SUPFAM" id="SSF53335">
    <property type="entry name" value="S-adenosyl-L-methionine-dependent methyltransferases"/>
    <property type="match status" value="1"/>
</dbReference>
<dbReference type="InterPro" id="IPR016980">
    <property type="entry name" value="S-AdoMet-dep_MeTrfase_Alr7345"/>
</dbReference>
<dbReference type="InParanoid" id="A0A395JK85"/>
<evidence type="ECO:0000256" key="1">
    <source>
        <dbReference type="SAM" id="SignalP"/>
    </source>
</evidence>
<dbReference type="GO" id="GO:0032259">
    <property type="term" value="P:methylation"/>
    <property type="evidence" value="ECO:0007669"/>
    <property type="project" value="UniProtKB-KW"/>
</dbReference>
<evidence type="ECO:0000313" key="2">
    <source>
        <dbReference type="EMBL" id="RBP51142.1"/>
    </source>
</evidence>
<reference evidence="2 3" key="1">
    <citation type="submission" date="2018-06" db="EMBL/GenBank/DDBJ databases">
        <title>Genomic Encyclopedia of Type Strains, Phase IV (KMG-IV): sequencing the most valuable type-strain genomes for metagenomic binning, comparative biology and taxonomic classification.</title>
        <authorList>
            <person name="Goeker M."/>
        </authorList>
    </citation>
    <scope>NUCLEOTIDE SEQUENCE [LARGE SCALE GENOMIC DNA]</scope>
    <source>
        <strain evidence="2 3">DSM 24032</strain>
    </source>
</reference>
<dbReference type="RefSeq" id="WP_147250966.1">
    <property type="nucleotide sequence ID" value="NZ_QNRT01000002.1"/>
</dbReference>
<organism evidence="2 3">
    <name type="scientific">Arenicella xantha</name>
    <dbReference type="NCBI Taxonomy" id="644221"/>
    <lineage>
        <taxon>Bacteria</taxon>
        <taxon>Pseudomonadati</taxon>
        <taxon>Pseudomonadota</taxon>
        <taxon>Gammaproteobacteria</taxon>
        <taxon>Arenicellales</taxon>
        <taxon>Arenicellaceae</taxon>
        <taxon>Arenicella</taxon>
    </lineage>
</organism>
<gene>
    <name evidence="2" type="ORF">DFR28_102561</name>
</gene>
<feature type="chain" id="PRO_5017410226" evidence="1">
    <location>
        <begin position="23"/>
        <end position="276"/>
    </location>
</feature>
<sequence length="276" mass="30805">MKKLLITLLAVSSILSGQLVNAMDEELSAKLSTAMLGDHRSDKNKERNTYRHPIETLDFFGMNADMTVLEIAPGGGWYTEILAPALRDTGTYIAGSYDVTVEGQPKYRYRQHQALLEQIIKQPDLYGQVKVATYSPPQSRTLWQADSVDMVLTFRSSHGWVREGLIDDVYADFYKVVKPGGILGVVQHRAPEGGDAVEWAKQGYVPESRIIQAAEKAGFVLDGKSEINANAKDLKDNNEGVWRLPPTLSLGDQDRETYLAIGESDRMTLRFKKPKN</sequence>
<dbReference type="InterPro" id="IPR029063">
    <property type="entry name" value="SAM-dependent_MTases_sf"/>
</dbReference>